<name>A0A6L9SHY6_9ACTN</name>
<dbReference type="Proteomes" id="UP000475214">
    <property type="component" value="Unassembled WGS sequence"/>
</dbReference>
<dbReference type="InterPro" id="IPR002933">
    <property type="entry name" value="Peptidase_M20"/>
</dbReference>
<feature type="domain" description="Peptidase M20 dimerisation" evidence="7">
    <location>
        <begin position="222"/>
        <end position="356"/>
    </location>
</feature>
<evidence type="ECO:0000313" key="8">
    <source>
        <dbReference type="EMBL" id="NEE03690.1"/>
    </source>
</evidence>
<proteinExistence type="inferred from homology"/>
<evidence type="ECO:0000313" key="9">
    <source>
        <dbReference type="Proteomes" id="UP000475214"/>
    </source>
</evidence>
<dbReference type="PROSITE" id="PS00758">
    <property type="entry name" value="ARGE_DAPE_CPG2_1"/>
    <property type="match status" value="1"/>
</dbReference>
<evidence type="ECO:0000259" key="7">
    <source>
        <dbReference type="Pfam" id="PF07687"/>
    </source>
</evidence>
<dbReference type="InterPro" id="IPR001261">
    <property type="entry name" value="ArgE/DapE_CS"/>
</dbReference>
<reference evidence="8 9" key="1">
    <citation type="submission" date="2020-02" db="EMBL/GenBank/DDBJ databases">
        <authorList>
            <person name="Li X.-J."/>
            <person name="Han X.-M."/>
        </authorList>
    </citation>
    <scope>NUCLEOTIDE SEQUENCE [LARGE SCALE GENOMIC DNA]</scope>
    <source>
        <strain evidence="8 9">CCTCC AB 2017055</strain>
    </source>
</reference>
<comment type="similarity">
    <text evidence="2">Belongs to the peptidase M20A family.</text>
</comment>
<dbReference type="FunFam" id="1.10.150.900:FF:000002">
    <property type="entry name" value="M20/M25/M40 family peptidase"/>
    <property type="match status" value="1"/>
</dbReference>
<feature type="region of interest" description="Disordered" evidence="6">
    <location>
        <begin position="1"/>
        <end position="34"/>
    </location>
</feature>
<evidence type="ECO:0000256" key="6">
    <source>
        <dbReference type="SAM" id="MobiDB-lite"/>
    </source>
</evidence>
<dbReference type="Pfam" id="PF07687">
    <property type="entry name" value="M20_dimer"/>
    <property type="match status" value="1"/>
</dbReference>
<keyword evidence="3" id="KW-0479">Metal-binding</keyword>
<evidence type="ECO:0000256" key="5">
    <source>
        <dbReference type="ARBA" id="ARBA00022833"/>
    </source>
</evidence>
<dbReference type="PROSITE" id="PS00759">
    <property type="entry name" value="ARGE_DAPE_CPG2_2"/>
    <property type="match status" value="1"/>
</dbReference>
<dbReference type="Gene3D" id="1.10.150.900">
    <property type="match status" value="1"/>
</dbReference>
<accession>A0A6L9SHY6</accession>
<organism evidence="8 9">
    <name type="scientific">Phytoactinopolyspora halotolerans</name>
    <dbReference type="NCBI Taxonomy" id="1981512"/>
    <lineage>
        <taxon>Bacteria</taxon>
        <taxon>Bacillati</taxon>
        <taxon>Actinomycetota</taxon>
        <taxon>Actinomycetes</taxon>
        <taxon>Jiangellales</taxon>
        <taxon>Jiangellaceae</taxon>
        <taxon>Phytoactinopolyspora</taxon>
    </lineage>
</organism>
<sequence length="465" mass="48982">MDGSADGDDSAARGSSGSPTIGPDAVTPTSSPTIESDVVTLTSELIRLDTTNQGQGDGHERPAAEYAARRLDEVGIAASMLESAPGRANLVARIPGADRSRPALLVHGHLDVVPANAADWKVYPFSGEIRDGMVWGRGAVDMKSMVAMVLAVARAWARDGRMPRRDIVVAFTADEEDTGNYGAGWLATEHPELFAGCTEGVSESGGYTLHANGRRLYPIGAAERGTAWLKLTARGAAGHGSRANPDNAVATLAAAVSRIAEHRWPVRLTPTVRAAVVGICEALDVPVDPDSPDFDAGAMLDRLGPARRLLENTLRNSTNPTMLAAGYKVNVIPSVATAHVDGRVLPGSEAEFEKTIEELTGPDVAWEYYHRETSLSAPVQSPTFTAMKDAIEAEDPGAHVVPYCIGGGTDAKQFSRLGILGYGFAPLVMPPGLDLAPLVHGVDERVPVSALEGGARILDRFLSMA</sequence>
<dbReference type="PANTHER" id="PTHR43808">
    <property type="entry name" value="ACETYLORNITHINE DEACETYLASE"/>
    <property type="match status" value="1"/>
</dbReference>
<comment type="cofactor">
    <cofactor evidence="1">
        <name>Zn(2+)</name>
        <dbReference type="ChEBI" id="CHEBI:29105"/>
    </cofactor>
</comment>
<dbReference type="InterPro" id="IPR036264">
    <property type="entry name" value="Bact_exopeptidase_dim_dom"/>
</dbReference>
<dbReference type="GO" id="GO:0016787">
    <property type="term" value="F:hydrolase activity"/>
    <property type="evidence" value="ECO:0007669"/>
    <property type="project" value="UniProtKB-KW"/>
</dbReference>
<dbReference type="PANTHER" id="PTHR43808:SF8">
    <property type="entry name" value="PEPTIDASE M20 DIMERISATION DOMAIN-CONTAINING PROTEIN"/>
    <property type="match status" value="1"/>
</dbReference>
<keyword evidence="9" id="KW-1185">Reference proteome</keyword>
<gene>
    <name evidence="8" type="ORF">G1H10_26335</name>
</gene>
<evidence type="ECO:0000256" key="3">
    <source>
        <dbReference type="ARBA" id="ARBA00022723"/>
    </source>
</evidence>
<dbReference type="Gene3D" id="3.30.70.360">
    <property type="match status" value="1"/>
</dbReference>
<dbReference type="InterPro" id="IPR050072">
    <property type="entry name" value="Peptidase_M20A"/>
</dbReference>
<dbReference type="AlphaFoldDB" id="A0A6L9SHY6"/>
<evidence type="ECO:0000256" key="2">
    <source>
        <dbReference type="ARBA" id="ARBA00006247"/>
    </source>
</evidence>
<keyword evidence="5" id="KW-0862">Zinc</keyword>
<protein>
    <submittedName>
        <fullName evidence="8">M20/M25/M40 family metallo-hydrolase</fullName>
    </submittedName>
</protein>
<dbReference type="SUPFAM" id="SSF55031">
    <property type="entry name" value="Bacterial exopeptidase dimerisation domain"/>
    <property type="match status" value="1"/>
</dbReference>
<dbReference type="SUPFAM" id="SSF53187">
    <property type="entry name" value="Zn-dependent exopeptidases"/>
    <property type="match status" value="1"/>
</dbReference>
<evidence type="ECO:0000256" key="1">
    <source>
        <dbReference type="ARBA" id="ARBA00001947"/>
    </source>
</evidence>
<dbReference type="InterPro" id="IPR011650">
    <property type="entry name" value="Peptidase_M20_dimer"/>
</dbReference>
<dbReference type="NCBIfam" id="NF005913">
    <property type="entry name" value="PRK07906.1"/>
    <property type="match status" value="1"/>
</dbReference>
<dbReference type="GO" id="GO:0046872">
    <property type="term" value="F:metal ion binding"/>
    <property type="evidence" value="ECO:0007669"/>
    <property type="project" value="UniProtKB-KW"/>
</dbReference>
<dbReference type="PIRSF" id="PIRSF036696">
    <property type="entry name" value="ACY-1"/>
    <property type="match status" value="1"/>
</dbReference>
<dbReference type="Gene3D" id="3.40.630.10">
    <property type="entry name" value="Zn peptidases"/>
    <property type="match status" value="1"/>
</dbReference>
<keyword evidence="4 8" id="KW-0378">Hydrolase</keyword>
<evidence type="ECO:0000256" key="4">
    <source>
        <dbReference type="ARBA" id="ARBA00022801"/>
    </source>
</evidence>
<comment type="caution">
    <text evidence="8">The sequence shown here is derived from an EMBL/GenBank/DDBJ whole genome shotgun (WGS) entry which is preliminary data.</text>
</comment>
<dbReference type="EMBL" id="JAAGOA010000024">
    <property type="protein sequence ID" value="NEE03690.1"/>
    <property type="molecule type" value="Genomic_DNA"/>
</dbReference>
<dbReference type="Pfam" id="PF01546">
    <property type="entry name" value="Peptidase_M20"/>
    <property type="match status" value="1"/>
</dbReference>